<reference evidence="1 2" key="1">
    <citation type="submission" date="2013-11" db="EMBL/GenBank/DDBJ databases">
        <title>Genome sequencing of Stegodyphus mimosarum.</title>
        <authorList>
            <person name="Bechsgaard J."/>
        </authorList>
    </citation>
    <scope>NUCLEOTIDE SEQUENCE [LARGE SCALE GENOMIC DNA]</scope>
</reference>
<name>A0A087TLJ0_STEMI</name>
<dbReference type="OrthoDB" id="6622963at2759"/>
<feature type="non-terminal residue" evidence="1">
    <location>
        <position position="54"/>
    </location>
</feature>
<proteinExistence type="predicted"/>
<protein>
    <recommendedName>
        <fullName evidence="3">Integrase zinc-binding domain-containing protein</fullName>
    </recommendedName>
</protein>
<dbReference type="AlphaFoldDB" id="A0A087TLJ0"/>
<evidence type="ECO:0008006" key="3">
    <source>
        <dbReference type="Google" id="ProtNLM"/>
    </source>
</evidence>
<dbReference type="Proteomes" id="UP000054359">
    <property type="component" value="Unassembled WGS sequence"/>
</dbReference>
<keyword evidence="2" id="KW-1185">Reference proteome</keyword>
<evidence type="ECO:0000313" key="1">
    <source>
        <dbReference type="EMBL" id="KFM65979.1"/>
    </source>
</evidence>
<gene>
    <name evidence="1" type="ORF">X975_03282</name>
</gene>
<sequence length="54" mass="5918">MHGGPQGLLNAVRLKFWPLCGKDLAQKAVRLCVACFKCKPVLPSQIMGNLPRVN</sequence>
<dbReference type="STRING" id="407821.A0A087TLJ0"/>
<organism evidence="1 2">
    <name type="scientific">Stegodyphus mimosarum</name>
    <name type="common">African social velvet spider</name>
    <dbReference type="NCBI Taxonomy" id="407821"/>
    <lineage>
        <taxon>Eukaryota</taxon>
        <taxon>Metazoa</taxon>
        <taxon>Ecdysozoa</taxon>
        <taxon>Arthropoda</taxon>
        <taxon>Chelicerata</taxon>
        <taxon>Arachnida</taxon>
        <taxon>Araneae</taxon>
        <taxon>Araneomorphae</taxon>
        <taxon>Entelegynae</taxon>
        <taxon>Eresoidea</taxon>
        <taxon>Eresidae</taxon>
        <taxon>Stegodyphus</taxon>
    </lineage>
</organism>
<evidence type="ECO:0000313" key="2">
    <source>
        <dbReference type="Proteomes" id="UP000054359"/>
    </source>
</evidence>
<dbReference type="EMBL" id="KK115772">
    <property type="protein sequence ID" value="KFM65979.1"/>
    <property type="molecule type" value="Genomic_DNA"/>
</dbReference>
<accession>A0A087TLJ0</accession>